<accession>A0ABQ5WT46</accession>
<keyword evidence="7 8" id="KW-0472">Membrane</keyword>
<feature type="transmembrane region" description="Helical" evidence="8">
    <location>
        <begin position="202"/>
        <end position="221"/>
    </location>
</feature>
<evidence type="ECO:0000313" key="9">
    <source>
        <dbReference type="EMBL" id="GLQ66621.1"/>
    </source>
</evidence>
<evidence type="ECO:0000256" key="4">
    <source>
        <dbReference type="ARBA" id="ARBA00022475"/>
    </source>
</evidence>
<keyword evidence="10" id="KW-1185">Reference proteome</keyword>
<feature type="transmembrane region" description="Helical" evidence="8">
    <location>
        <begin position="12"/>
        <end position="34"/>
    </location>
</feature>
<dbReference type="Gene3D" id="1.20.1250.20">
    <property type="entry name" value="MFS general substrate transporter like domains"/>
    <property type="match status" value="2"/>
</dbReference>
<evidence type="ECO:0000256" key="6">
    <source>
        <dbReference type="ARBA" id="ARBA00022989"/>
    </source>
</evidence>
<dbReference type="EMBL" id="BSNV01000020">
    <property type="protein sequence ID" value="GLQ66621.1"/>
    <property type="molecule type" value="Genomic_DNA"/>
</dbReference>
<dbReference type="PANTHER" id="PTHR43702:SF12">
    <property type="entry name" value="N-ACETYL GLUCOSAMINE TRANSPORTER NAGP"/>
    <property type="match status" value="1"/>
</dbReference>
<dbReference type="SUPFAM" id="SSF103473">
    <property type="entry name" value="MFS general substrate transporter"/>
    <property type="match status" value="1"/>
</dbReference>
<dbReference type="Proteomes" id="UP001156629">
    <property type="component" value="Unassembled WGS sequence"/>
</dbReference>
<feature type="transmembrane region" description="Helical" evidence="8">
    <location>
        <begin position="87"/>
        <end position="107"/>
    </location>
</feature>
<feature type="transmembrane region" description="Helical" evidence="8">
    <location>
        <begin position="281"/>
        <end position="301"/>
    </location>
</feature>
<dbReference type="InterPro" id="IPR050375">
    <property type="entry name" value="MFS_TsgA-like"/>
</dbReference>
<keyword evidence="5 8" id="KW-0812">Transmembrane</keyword>
<feature type="transmembrane region" description="Helical" evidence="8">
    <location>
        <begin position="313"/>
        <end position="331"/>
    </location>
</feature>
<proteinExistence type="inferred from homology"/>
<dbReference type="InterPro" id="IPR005964">
    <property type="entry name" value="Glc/Gal_transptr_bac"/>
</dbReference>
<organism evidence="9 10">
    <name type="scientific">Gluconobacter kondonii</name>
    <dbReference type="NCBI Taxonomy" id="941463"/>
    <lineage>
        <taxon>Bacteria</taxon>
        <taxon>Pseudomonadati</taxon>
        <taxon>Pseudomonadota</taxon>
        <taxon>Alphaproteobacteria</taxon>
        <taxon>Acetobacterales</taxon>
        <taxon>Acetobacteraceae</taxon>
        <taxon>Gluconobacter</taxon>
    </lineage>
</organism>
<name>A0ABQ5WT46_9PROT</name>
<comment type="function">
    <text evidence="1">Intake of glucose and galactose.</text>
</comment>
<comment type="subcellular location">
    <subcellularLocation>
        <location evidence="2">Cell inner membrane</location>
        <topology evidence="2">Multi-pass membrane protein</topology>
    </subcellularLocation>
</comment>
<feature type="transmembrane region" description="Helical" evidence="8">
    <location>
        <begin position="113"/>
        <end position="135"/>
    </location>
</feature>
<protein>
    <submittedName>
        <fullName evidence="9">Glucose/galactose MFS transporter</fullName>
    </submittedName>
</protein>
<sequence>MTQTSNTSLTGRYGLGPLGVAAAIFFIIGFVTWMNGPLISFVRVAFELSDTSAFLVPMVFYFSYFLFSLPASFLARRLGLRRGLSCALLLCATGVALFGQFISMRLYEGALTGLLVMGAGLSLMQVVINPLVSLLGPSERAAQRIAIMGVCNKIAGILAPIVLGTVVMGDIGSVAQKAQDTTDPAARDAILSSFVQAIYTPYMAMALVLLITAACVALFPLPELQAPALPGPTESRSRIFRPHLVFGIATMFVYVGIEVMAGDAIGTYGQGFGLPLSQTKFFTSLTLAAMLSGYVAGFVVVPRIITQERFMEVCCLAGGLLTIAAYLTPGYTSVLCVALLGAANAMLMPTIFPIALRGAGPWTPLVSALIVMAYSGGAIIPQIYVALKPFVGFQAMFALLVLPSYLIILLYARRYGKTGLLPLDQEL</sequence>
<reference evidence="10" key="1">
    <citation type="journal article" date="2019" name="Int. J. Syst. Evol. Microbiol.">
        <title>The Global Catalogue of Microorganisms (GCM) 10K type strain sequencing project: providing services to taxonomists for standard genome sequencing and annotation.</title>
        <authorList>
            <consortium name="The Broad Institute Genomics Platform"/>
            <consortium name="The Broad Institute Genome Sequencing Center for Infectious Disease"/>
            <person name="Wu L."/>
            <person name="Ma J."/>
        </authorList>
    </citation>
    <scope>NUCLEOTIDE SEQUENCE [LARGE SCALE GENOMIC DNA]</scope>
    <source>
        <strain evidence="10">NBRC 3266</strain>
    </source>
</reference>
<dbReference type="InterPro" id="IPR036259">
    <property type="entry name" value="MFS_trans_sf"/>
</dbReference>
<comment type="similarity">
    <text evidence="3">Belongs to the major facilitator superfamily. FHS transporter (TC 2.A.1.7) family.</text>
</comment>
<evidence type="ECO:0000256" key="3">
    <source>
        <dbReference type="ARBA" id="ARBA00009120"/>
    </source>
</evidence>
<evidence type="ECO:0000256" key="5">
    <source>
        <dbReference type="ARBA" id="ARBA00022692"/>
    </source>
</evidence>
<evidence type="ECO:0000256" key="8">
    <source>
        <dbReference type="SAM" id="Phobius"/>
    </source>
</evidence>
<evidence type="ECO:0000256" key="7">
    <source>
        <dbReference type="ARBA" id="ARBA00023136"/>
    </source>
</evidence>
<feature type="transmembrane region" description="Helical" evidence="8">
    <location>
        <begin position="147"/>
        <end position="168"/>
    </location>
</feature>
<feature type="transmembrane region" description="Helical" evidence="8">
    <location>
        <begin position="368"/>
        <end position="387"/>
    </location>
</feature>
<dbReference type="GeneID" id="76195966"/>
<comment type="caution">
    <text evidence="9">The sequence shown here is derived from an EMBL/GenBank/DDBJ whole genome shotgun (WGS) entry which is preliminary data.</text>
</comment>
<keyword evidence="6 8" id="KW-1133">Transmembrane helix</keyword>
<dbReference type="NCBIfam" id="TIGR01272">
    <property type="entry name" value="gluP"/>
    <property type="match status" value="1"/>
</dbReference>
<keyword evidence="4" id="KW-1003">Cell membrane</keyword>
<dbReference type="RefSeq" id="WP_099287641.1">
    <property type="nucleotide sequence ID" value="NZ_BEWP01000025.1"/>
</dbReference>
<feature type="transmembrane region" description="Helical" evidence="8">
    <location>
        <begin position="54"/>
        <end position="75"/>
    </location>
</feature>
<dbReference type="Pfam" id="PF07690">
    <property type="entry name" value="MFS_1"/>
    <property type="match status" value="1"/>
</dbReference>
<evidence type="ECO:0000313" key="10">
    <source>
        <dbReference type="Proteomes" id="UP001156629"/>
    </source>
</evidence>
<feature type="transmembrane region" description="Helical" evidence="8">
    <location>
        <begin position="242"/>
        <end position="261"/>
    </location>
</feature>
<dbReference type="InterPro" id="IPR011701">
    <property type="entry name" value="MFS"/>
</dbReference>
<evidence type="ECO:0000256" key="1">
    <source>
        <dbReference type="ARBA" id="ARBA00003321"/>
    </source>
</evidence>
<gene>
    <name evidence="9" type="primary">gluP_2</name>
    <name evidence="9" type="ORF">GCM10007870_22050</name>
</gene>
<dbReference type="PANTHER" id="PTHR43702">
    <property type="entry name" value="L-FUCOSE-PROTON SYMPORTER"/>
    <property type="match status" value="1"/>
</dbReference>
<feature type="transmembrane region" description="Helical" evidence="8">
    <location>
        <begin position="393"/>
        <end position="412"/>
    </location>
</feature>
<feature type="transmembrane region" description="Helical" evidence="8">
    <location>
        <begin position="337"/>
        <end position="356"/>
    </location>
</feature>
<evidence type="ECO:0000256" key="2">
    <source>
        <dbReference type="ARBA" id="ARBA00004429"/>
    </source>
</evidence>